<dbReference type="Proteomes" id="UP000265520">
    <property type="component" value="Unassembled WGS sequence"/>
</dbReference>
<accession>A0A392VCV0</accession>
<sequence>DGAGVVANEAIDVLIADGETCPTETQDVPNSVHTLEETGDRGS</sequence>
<reference evidence="2 3" key="1">
    <citation type="journal article" date="2018" name="Front. Plant Sci.">
        <title>Red Clover (Trifolium pratense) and Zigzag Clover (T. medium) - A Picture of Genomic Similarities and Differences.</title>
        <authorList>
            <person name="Dluhosova J."/>
            <person name="Istvanek J."/>
            <person name="Nedelnik J."/>
            <person name="Repkova J."/>
        </authorList>
    </citation>
    <scope>NUCLEOTIDE SEQUENCE [LARGE SCALE GENOMIC DNA]</scope>
    <source>
        <strain evidence="3">cv. 10/8</strain>
        <tissue evidence="2">Leaf</tissue>
    </source>
</reference>
<evidence type="ECO:0000313" key="2">
    <source>
        <dbReference type="EMBL" id="MCI86188.1"/>
    </source>
</evidence>
<feature type="region of interest" description="Disordered" evidence="1">
    <location>
        <begin position="20"/>
        <end position="43"/>
    </location>
</feature>
<name>A0A392VCV0_9FABA</name>
<comment type="caution">
    <text evidence="2">The sequence shown here is derived from an EMBL/GenBank/DDBJ whole genome shotgun (WGS) entry which is preliminary data.</text>
</comment>
<dbReference type="EMBL" id="LXQA011133772">
    <property type="protein sequence ID" value="MCI86188.1"/>
    <property type="molecule type" value="Genomic_DNA"/>
</dbReference>
<feature type="compositionally biased region" description="Basic and acidic residues" evidence="1">
    <location>
        <begin position="34"/>
        <end position="43"/>
    </location>
</feature>
<evidence type="ECO:0000313" key="3">
    <source>
        <dbReference type="Proteomes" id="UP000265520"/>
    </source>
</evidence>
<protein>
    <submittedName>
        <fullName evidence="2">Uncharacterized protein</fullName>
    </submittedName>
</protein>
<proteinExistence type="predicted"/>
<evidence type="ECO:0000256" key="1">
    <source>
        <dbReference type="SAM" id="MobiDB-lite"/>
    </source>
</evidence>
<dbReference type="AlphaFoldDB" id="A0A392VCV0"/>
<feature type="non-terminal residue" evidence="2">
    <location>
        <position position="1"/>
    </location>
</feature>
<keyword evidence="3" id="KW-1185">Reference proteome</keyword>
<organism evidence="2 3">
    <name type="scientific">Trifolium medium</name>
    <dbReference type="NCBI Taxonomy" id="97028"/>
    <lineage>
        <taxon>Eukaryota</taxon>
        <taxon>Viridiplantae</taxon>
        <taxon>Streptophyta</taxon>
        <taxon>Embryophyta</taxon>
        <taxon>Tracheophyta</taxon>
        <taxon>Spermatophyta</taxon>
        <taxon>Magnoliopsida</taxon>
        <taxon>eudicotyledons</taxon>
        <taxon>Gunneridae</taxon>
        <taxon>Pentapetalae</taxon>
        <taxon>rosids</taxon>
        <taxon>fabids</taxon>
        <taxon>Fabales</taxon>
        <taxon>Fabaceae</taxon>
        <taxon>Papilionoideae</taxon>
        <taxon>50 kb inversion clade</taxon>
        <taxon>NPAAA clade</taxon>
        <taxon>Hologalegina</taxon>
        <taxon>IRL clade</taxon>
        <taxon>Trifolieae</taxon>
        <taxon>Trifolium</taxon>
    </lineage>
</organism>
<feature type="compositionally biased region" description="Polar residues" evidence="1">
    <location>
        <begin position="22"/>
        <end position="33"/>
    </location>
</feature>